<dbReference type="Proteomes" id="UP000255355">
    <property type="component" value="Unassembled WGS sequence"/>
</dbReference>
<dbReference type="Pfam" id="PF03551">
    <property type="entry name" value="PadR"/>
    <property type="match status" value="1"/>
</dbReference>
<sequence length="199" mass="22237">MERPLRAVGSPLTLAVLALLAEKPRHPYEMKVTMRERRIADTVKMRGGSLYDTIGRLERARLLTPTETSRAGARPERTIYAITDAGRDTLRDLMNEFIGEPVNEFPRFVAGLAHLAGLRPVDAAALLRKRADHLAAESERAAMELEAVADGLPRVVLLETEYLQRMRACEIDWLRQTATDIEHGGVPWPEPENAFGAKE</sequence>
<gene>
    <name evidence="2" type="ORF">DFR68_104491</name>
</gene>
<dbReference type="SUPFAM" id="SSF46785">
    <property type="entry name" value="Winged helix' DNA-binding domain"/>
    <property type="match status" value="1"/>
</dbReference>
<dbReference type="PANTHER" id="PTHR43252:SF2">
    <property type="entry name" value="TRANSCRIPTION REGULATOR, PADR-LIKE FAMILY"/>
    <property type="match status" value="1"/>
</dbReference>
<dbReference type="InterPro" id="IPR005149">
    <property type="entry name" value="Tscrpt_reg_PadR_N"/>
</dbReference>
<protein>
    <submittedName>
        <fullName evidence="2">PadR family transcriptional regulator</fullName>
    </submittedName>
</protein>
<dbReference type="InterPro" id="IPR036388">
    <property type="entry name" value="WH-like_DNA-bd_sf"/>
</dbReference>
<reference evidence="2 3" key="1">
    <citation type="submission" date="2018-07" db="EMBL/GenBank/DDBJ databases">
        <title>Genomic Encyclopedia of Type Strains, Phase IV (KMG-IV): sequencing the most valuable type-strain genomes for metagenomic binning, comparative biology and taxonomic classification.</title>
        <authorList>
            <person name="Goeker M."/>
        </authorList>
    </citation>
    <scope>NUCLEOTIDE SEQUENCE [LARGE SCALE GENOMIC DNA]</scope>
    <source>
        <strain evidence="2 3">DSM 44952</strain>
    </source>
</reference>
<dbReference type="InterPro" id="IPR036390">
    <property type="entry name" value="WH_DNA-bd_sf"/>
</dbReference>
<dbReference type="PANTHER" id="PTHR43252">
    <property type="entry name" value="TRANSCRIPTIONAL REGULATOR YQJI"/>
    <property type="match status" value="1"/>
</dbReference>
<comment type="caution">
    <text evidence="2">The sequence shown here is derived from an EMBL/GenBank/DDBJ whole genome shotgun (WGS) entry which is preliminary data.</text>
</comment>
<keyword evidence="3" id="KW-1185">Reference proteome</keyword>
<name>A0A370H6J8_9NOCA</name>
<proteinExistence type="predicted"/>
<feature type="domain" description="Transcription regulator PadR N-terminal" evidence="1">
    <location>
        <begin position="16"/>
        <end position="91"/>
    </location>
</feature>
<organism evidence="2 3">
    <name type="scientific">Nocardia mexicana</name>
    <dbReference type="NCBI Taxonomy" id="279262"/>
    <lineage>
        <taxon>Bacteria</taxon>
        <taxon>Bacillati</taxon>
        <taxon>Actinomycetota</taxon>
        <taxon>Actinomycetes</taxon>
        <taxon>Mycobacteriales</taxon>
        <taxon>Nocardiaceae</taxon>
        <taxon>Nocardia</taxon>
    </lineage>
</organism>
<dbReference type="STRING" id="1210089.GCA_001613165_06240"/>
<evidence type="ECO:0000313" key="2">
    <source>
        <dbReference type="EMBL" id="RDI52003.1"/>
    </source>
</evidence>
<dbReference type="AlphaFoldDB" id="A0A370H6J8"/>
<accession>A0A370H6J8</accession>
<dbReference type="Gene3D" id="1.10.10.10">
    <property type="entry name" value="Winged helix-like DNA-binding domain superfamily/Winged helix DNA-binding domain"/>
    <property type="match status" value="1"/>
</dbReference>
<evidence type="ECO:0000313" key="3">
    <source>
        <dbReference type="Proteomes" id="UP000255355"/>
    </source>
</evidence>
<dbReference type="RefSeq" id="WP_068027827.1">
    <property type="nucleotide sequence ID" value="NZ_QQAZ01000004.1"/>
</dbReference>
<dbReference type="EMBL" id="QQAZ01000004">
    <property type="protein sequence ID" value="RDI52003.1"/>
    <property type="molecule type" value="Genomic_DNA"/>
</dbReference>
<evidence type="ECO:0000259" key="1">
    <source>
        <dbReference type="Pfam" id="PF03551"/>
    </source>
</evidence>